<keyword evidence="1" id="KW-0812">Transmembrane</keyword>
<organism evidence="2 3">
    <name type="scientific">Dokdonella immobilis</name>
    <dbReference type="NCBI Taxonomy" id="578942"/>
    <lineage>
        <taxon>Bacteria</taxon>
        <taxon>Pseudomonadati</taxon>
        <taxon>Pseudomonadota</taxon>
        <taxon>Gammaproteobacteria</taxon>
        <taxon>Lysobacterales</taxon>
        <taxon>Rhodanobacteraceae</taxon>
        <taxon>Dokdonella</taxon>
    </lineage>
</organism>
<feature type="transmembrane region" description="Helical" evidence="1">
    <location>
        <begin position="6"/>
        <end position="26"/>
    </location>
</feature>
<keyword evidence="3" id="KW-1185">Reference proteome</keyword>
<gene>
    <name evidence="2" type="ORF">SAMN05216289_1421</name>
</gene>
<protein>
    <submittedName>
        <fullName evidence="2">Uncharacterized protein</fullName>
    </submittedName>
</protein>
<dbReference type="RefSeq" id="WP_092410676.1">
    <property type="nucleotide sequence ID" value="NZ_FOVF01000042.1"/>
</dbReference>
<keyword evidence="1" id="KW-1133">Transmembrane helix</keyword>
<evidence type="ECO:0000313" key="2">
    <source>
        <dbReference type="EMBL" id="SFN65175.1"/>
    </source>
</evidence>
<reference evidence="2 3" key="1">
    <citation type="submission" date="2016-10" db="EMBL/GenBank/DDBJ databases">
        <authorList>
            <person name="de Groot N.N."/>
        </authorList>
    </citation>
    <scope>NUCLEOTIDE SEQUENCE [LARGE SCALE GENOMIC DNA]</scope>
    <source>
        <strain evidence="2 3">CGMCC 1.7659</strain>
    </source>
</reference>
<dbReference type="Proteomes" id="UP000198575">
    <property type="component" value="Unassembled WGS sequence"/>
</dbReference>
<name>A0A1I5ARV3_9GAMM</name>
<dbReference type="EMBL" id="FOVF01000042">
    <property type="protein sequence ID" value="SFN65175.1"/>
    <property type="molecule type" value="Genomic_DNA"/>
</dbReference>
<evidence type="ECO:0000313" key="3">
    <source>
        <dbReference type="Proteomes" id="UP000198575"/>
    </source>
</evidence>
<sequence length="106" mass="11245">MNHLVVFWIGIAVAVILSAAVNYEAFSMLDDRPGAPRALGVACGSLGIVCMALLPFMPIVIALQWFATDALAGARLARAIFFIAIGSSVGSLIAVLWSSWLCRHEA</sequence>
<feature type="transmembrane region" description="Helical" evidence="1">
    <location>
        <begin position="38"/>
        <end position="67"/>
    </location>
</feature>
<proteinExistence type="predicted"/>
<dbReference type="AlphaFoldDB" id="A0A1I5ARV3"/>
<feature type="transmembrane region" description="Helical" evidence="1">
    <location>
        <begin position="79"/>
        <end position="102"/>
    </location>
</feature>
<evidence type="ECO:0000256" key="1">
    <source>
        <dbReference type="SAM" id="Phobius"/>
    </source>
</evidence>
<keyword evidence="1" id="KW-0472">Membrane</keyword>
<accession>A0A1I5ARV3</accession>